<dbReference type="Pfam" id="PF03793">
    <property type="entry name" value="PASTA"/>
    <property type="match status" value="4"/>
</dbReference>
<evidence type="ECO:0000313" key="3">
    <source>
        <dbReference type="Proteomes" id="UP000712713"/>
    </source>
</evidence>
<feature type="domain" description="PASTA" evidence="1">
    <location>
        <begin position="217"/>
        <end position="282"/>
    </location>
</feature>
<gene>
    <name evidence="2" type="ORF">K8V15_07665</name>
</gene>
<evidence type="ECO:0000313" key="2">
    <source>
        <dbReference type="EMBL" id="HJE51840.1"/>
    </source>
</evidence>
<name>A0A921EQJ1_9ACTN</name>
<dbReference type="Gene3D" id="3.30.10.20">
    <property type="match status" value="4"/>
</dbReference>
<comment type="caution">
    <text evidence="2">The sequence shown here is derived from an EMBL/GenBank/DDBJ whole genome shotgun (WGS) entry which is preliminary data.</text>
</comment>
<dbReference type="InterPro" id="IPR005543">
    <property type="entry name" value="PASTA_dom"/>
</dbReference>
<reference evidence="2" key="2">
    <citation type="submission" date="2021-09" db="EMBL/GenBank/DDBJ databases">
        <authorList>
            <person name="Gilroy R."/>
        </authorList>
    </citation>
    <scope>NUCLEOTIDE SEQUENCE</scope>
    <source>
        <strain evidence="2">ChiGjej3B3-7470</strain>
    </source>
</reference>
<accession>A0A921EQJ1</accession>
<protein>
    <submittedName>
        <fullName evidence="2">PASTA domain-containing protein</fullName>
    </submittedName>
</protein>
<feature type="non-terminal residue" evidence="2">
    <location>
        <position position="1"/>
    </location>
</feature>
<feature type="domain" description="PASTA" evidence="1">
    <location>
        <begin position="83"/>
        <end position="150"/>
    </location>
</feature>
<organism evidence="2 3">
    <name type="scientific">Tessaracoccus flavescens</name>
    <dbReference type="NCBI Taxonomy" id="399497"/>
    <lineage>
        <taxon>Bacteria</taxon>
        <taxon>Bacillati</taxon>
        <taxon>Actinomycetota</taxon>
        <taxon>Actinomycetes</taxon>
        <taxon>Propionibacteriales</taxon>
        <taxon>Propionibacteriaceae</taxon>
        <taxon>Tessaracoccus</taxon>
    </lineage>
</organism>
<dbReference type="AlphaFoldDB" id="A0A921EQJ1"/>
<feature type="domain" description="PASTA" evidence="1">
    <location>
        <begin position="20"/>
        <end position="82"/>
    </location>
</feature>
<dbReference type="Proteomes" id="UP000712713">
    <property type="component" value="Unassembled WGS sequence"/>
</dbReference>
<proteinExistence type="predicted"/>
<evidence type="ECO:0000259" key="1">
    <source>
        <dbReference type="PROSITE" id="PS51178"/>
    </source>
</evidence>
<dbReference type="CDD" id="cd06577">
    <property type="entry name" value="PASTA_pknB"/>
    <property type="match status" value="4"/>
</dbReference>
<feature type="domain" description="PASTA" evidence="1">
    <location>
        <begin position="151"/>
        <end position="216"/>
    </location>
</feature>
<dbReference type="EMBL" id="DYZF01000192">
    <property type="protein sequence ID" value="HJE51840.1"/>
    <property type="molecule type" value="Genomic_DNA"/>
</dbReference>
<sequence length="282" mass="29536">LLLTAGAGVGSWWWMSGRFTTVPTTVNLNEARAREALQANDLEPASTSEYSETVAAGVVIRSSPTTGDRLLRGSAVTLIMSKGPERYPMPAVAGITREQAEQAILNGKMTVGEVTEQWHETAPAGQVLGASQEEGAQLKPKTPINLTVSKGPEPIGIKDYTGTDAKAATAALTEAGFEVDVKEENSASVEAGKIITQTPRDGNGKRGDVITVVRSIGPVMVTIPDVAMKSGEEAQKMLEDLDLKVTVERANQFPIPLNVAAGTNPAAGTEVAVGTTVILFVA</sequence>
<dbReference type="PROSITE" id="PS51178">
    <property type="entry name" value="PASTA"/>
    <property type="match status" value="4"/>
</dbReference>
<dbReference type="SMART" id="SM00740">
    <property type="entry name" value="PASTA"/>
    <property type="match status" value="4"/>
</dbReference>
<reference evidence="2" key="1">
    <citation type="journal article" date="2021" name="PeerJ">
        <title>Extensive microbial diversity within the chicken gut microbiome revealed by metagenomics and culture.</title>
        <authorList>
            <person name="Gilroy R."/>
            <person name="Ravi A."/>
            <person name="Getino M."/>
            <person name="Pursley I."/>
            <person name="Horton D.L."/>
            <person name="Alikhan N.F."/>
            <person name="Baker D."/>
            <person name="Gharbi K."/>
            <person name="Hall N."/>
            <person name="Watson M."/>
            <person name="Adriaenssens E.M."/>
            <person name="Foster-Nyarko E."/>
            <person name="Jarju S."/>
            <person name="Secka A."/>
            <person name="Antonio M."/>
            <person name="Oren A."/>
            <person name="Chaudhuri R.R."/>
            <person name="La Ragione R."/>
            <person name="Hildebrand F."/>
            <person name="Pallen M.J."/>
        </authorList>
    </citation>
    <scope>NUCLEOTIDE SEQUENCE</scope>
    <source>
        <strain evidence="2">ChiGjej3B3-7470</strain>
    </source>
</reference>